<gene>
    <name evidence="1" type="ORF">EUA03_25845</name>
</gene>
<organism evidence="1 2">
    <name type="scientific">Mycolicibacterium mucogenicum</name>
    <name type="common">Mycobacterium mucogenicum</name>
    <dbReference type="NCBI Taxonomy" id="56689"/>
    <lineage>
        <taxon>Bacteria</taxon>
        <taxon>Bacillati</taxon>
        <taxon>Actinomycetota</taxon>
        <taxon>Actinomycetes</taxon>
        <taxon>Mycobacteriales</taxon>
        <taxon>Mycobacteriaceae</taxon>
        <taxon>Mycolicibacterium</taxon>
    </lineage>
</organism>
<reference evidence="1 2" key="1">
    <citation type="submission" date="2019-01" db="EMBL/GenBank/DDBJ databases">
        <title>High-quality-draft genome sequences of five non-tuberculosis mycobacteriaceae isolated from a nosocomial environment.</title>
        <authorList>
            <person name="Tiago I."/>
            <person name="Alarico S."/>
            <person name="Pereira S.G."/>
            <person name="Coelho C."/>
            <person name="Maranha A."/>
            <person name="Empadinhas N."/>
        </authorList>
    </citation>
    <scope>NUCLEOTIDE SEQUENCE [LARGE SCALE GENOMIC DNA]</scope>
    <source>
        <strain evidence="1 2">24AIII</strain>
    </source>
</reference>
<dbReference type="Proteomes" id="UP000294929">
    <property type="component" value="Unassembled WGS sequence"/>
</dbReference>
<dbReference type="Pfam" id="PF09660">
    <property type="entry name" value="DUF2397"/>
    <property type="match status" value="1"/>
</dbReference>
<evidence type="ECO:0000313" key="2">
    <source>
        <dbReference type="Proteomes" id="UP000294929"/>
    </source>
</evidence>
<name>A0A4R5W8X0_MYCMU</name>
<dbReference type="InterPro" id="IPR013493">
    <property type="entry name" value="CHP02677"/>
</dbReference>
<protein>
    <submittedName>
        <fullName evidence="1">DUF2397 family protein</fullName>
    </submittedName>
</protein>
<dbReference type="RefSeq" id="WP_133428364.1">
    <property type="nucleotide sequence ID" value="NZ_SDLO01000037.1"/>
</dbReference>
<comment type="caution">
    <text evidence="1">The sequence shown here is derived from an EMBL/GenBank/DDBJ whole genome shotgun (WGS) entry which is preliminary data.</text>
</comment>
<accession>A0A4R5W8X0</accession>
<dbReference type="EMBL" id="SDLO01000037">
    <property type="protein sequence ID" value="TDK84581.1"/>
    <property type="molecule type" value="Genomic_DNA"/>
</dbReference>
<proteinExistence type="predicted"/>
<evidence type="ECO:0000313" key="1">
    <source>
        <dbReference type="EMBL" id="TDK84581.1"/>
    </source>
</evidence>
<sequence>MSAPARDDDDFSFGPPELWATYLPGPETVPAYLTSKFAAQYRVLIEVMLEAQDKSLTGLSHQEVADGVRDYLAARLPQDVFEGLLNEDRFHLDARLDRLVQWGVLSRWQDPARTGEDFLRRRDRYQLTPQAARLHTFWTEELHADEETAADITLAPRAIHERLTAFIAAVHAHNYQDAATEFQNIILLHNGMATAARTWQRGLAYALSGGPDADKQDLLWRTLSSYVEMWGEQVDIHSPAIADLMAGAAPMLTESVWRACCRTGQEKGDDDQVAAQADRWQRTWQALTSWFGTDGQARRLRRRLRDLVSPWARNMHILLDTSGTVTRRAELLSLATALEHAADDTAAWALWDTATGLFSARHLLLPADSSDDHATKWANAAAAPITARFRERGVRAAVGRRPSIPDYSAGRAAARRARAADSAARAAAEAALRGRSGTELASWDHLSHNEFNLFLELLGASHTIDGEARIGVTSDGRWKIRFAPSKSADMTVEVTGPHGRLATRNWRFEMEKLG</sequence>
<dbReference type="AlphaFoldDB" id="A0A4R5W8X0"/>